<dbReference type="STRING" id="167539.Pro_0739"/>
<keyword evidence="1" id="KW-0472">Membrane</keyword>
<protein>
    <submittedName>
        <fullName evidence="2">Uncharacterized protein</fullName>
    </submittedName>
</protein>
<proteinExistence type="predicted"/>
<dbReference type="EMBL" id="AE017126">
    <property type="protein sequence ID" value="AAP99783.1"/>
    <property type="molecule type" value="Genomic_DNA"/>
</dbReference>
<evidence type="ECO:0000313" key="3">
    <source>
        <dbReference type="Proteomes" id="UP000001420"/>
    </source>
</evidence>
<name>Q7VCK1_PROMA</name>
<dbReference type="AlphaFoldDB" id="Q7VCK1"/>
<evidence type="ECO:0000256" key="1">
    <source>
        <dbReference type="SAM" id="Phobius"/>
    </source>
</evidence>
<dbReference type="HOGENOM" id="CLU_213334_0_0_3"/>
<organism evidence="2 3">
    <name type="scientific">Prochlorococcus marinus (strain SARG / CCMP1375 / SS120)</name>
    <dbReference type="NCBI Taxonomy" id="167539"/>
    <lineage>
        <taxon>Bacteria</taxon>
        <taxon>Bacillati</taxon>
        <taxon>Cyanobacteriota</taxon>
        <taxon>Cyanophyceae</taxon>
        <taxon>Synechococcales</taxon>
        <taxon>Prochlorococcaceae</taxon>
        <taxon>Prochlorococcus</taxon>
    </lineage>
</organism>
<dbReference type="KEGG" id="pma:Pro_0739"/>
<evidence type="ECO:0000313" key="2">
    <source>
        <dbReference type="EMBL" id="AAP99783.1"/>
    </source>
</evidence>
<sequence length="54" mass="6311">MQKNLEDRTVILIILCTLLLVFTLIFTFIPSDNQLSPSIQWKDTPNQNYIDLET</sequence>
<keyword evidence="1" id="KW-0812">Transmembrane</keyword>
<reference evidence="2 3" key="1">
    <citation type="journal article" date="2003" name="Proc. Natl. Acad. Sci. U.S.A.">
        <title>Genome sequence of the cyanobacterium Prochlorococcus marinus SS120, a nearly minimal oxyphototrophic genome.</title>
        <authorList>
            <person name="Dufresne A."/>
            <person name="Salanoubat M."/>
            <person name="Partensky F."/>
            <person name="Artiguenave F."/>
            <person name="Axmann I.M."/>
            <person name="Barbe V."/>
            <person name="Duprat S."/>
            <person name="Galperin M.Y."/>
            <person name="Koonin E.V."/>
            <person name="Le Gall F."/>
            <person name="Makarova K.S."/>
            <person name="Ostrowski M."/>
            <person name="Oztas S."/>
            <person name="Robert C."/>
            <person name="Rogozin I.B."/>
            <person name="Scanlan D.J."/>
            <person name="Tandeau de Marsac N."/>
            <person name="Weissenbach J."/>
            <person name="Wincker P."/>
            <person name="Wolf Y.I."/>
            <person name="Hess W.R."/>
        </authorList>
    </citation>
    <scope>NUCLEOTIDE SEQUENCE [LARGE SCALE GENOMIC DNA]</scope>
    <source>
        <strain evidence="3">SARG / CCMP1375 / SS120</strain>
    </source>
</reference>
<dbReference type="PATRIC" id="fig|167539.5.peg.781"/>
<gene>
    <name evidence="2" type="ordered locus">Pro_0739</name>
</gene>
<accession>Q7VCK1</accession>
<keyword evidence="1" id="KW-1133">Transmembrane helix</keyword>
<dbReference type="Proteomes" id="UP000001420">
    <property type="component" value="Chromosome"/>
</dbReference>
<dbReference type="EnsemblBacteria" id="AAP99783">
    <property type="protein sequence ID" value="AAP99783"/>
    <property type="gene ID" value="Pro_0739"/>
</dbReference>
<feature type="transmembrane region" description="Helical" evidence="1">
    <location>
        <begin position="9"/>
        <end position="29"/>
    </location>
</feature>
<keyword evidence="3" id="KW-1185">Reference proteome</keyword>